<evidence type="ECO:0000313" key="3">
    <source>
        <dbReference type="Proteomes" id="UP000241284"/>
    </source>
</evidence>
<dbReference type="PROSITE" id="PS51186">
    <property type="entry name" value="GNAT"/>
    <property type="match status" value="1"/>
</dbReference>
<protein>
    <recommendedName>
        <fullName evidence="1">N-acetyltransferase domain-containing protein</fullName>
    </recommendedName>
</protein>
<reference evidence="2 3" key="1">
    <citation type="submission" date="2017-04" db="EMBL/GenBank/DDBJ databases">
        <title>Novel microbial lineages endemic to geothermal iron-oxide mats fill important gaps in the evolutionary history of Archaea.</title>
        <authorList>
            <person name="Jay Z.J."/>
            <person name="Beam J.P."/>
            <person name="Dlakic M."/>
            <person name="Rusch D.B."/>
            <person name="Kozubal M.A."/>
            <person name="Inskeep W.P."/>
        </authorList>
    </citation>
    <scope>NUCLEOTIDE SEQUENCE [LARGE SCALE GENOMIC DNA]</scope>
    <source>
        <strain evidence="2">ECH_B_2</strain>
    </source>
</reference>
<dbReference type="CDD" id="cd04301">
    <property type="entry name" value="NAT_SF"/>
    <property type="match status" value="1"/>
</dbReference>
<feature type="domain" description="N-acetyltransferase" evidence="1">
    <location>
        <begin position="11"/>
        <end position="158"/>
    </location>
</feature>
<dbReference type="AlphaFoldDB" id="A0A2R6B8X6"/>
<dbReference type="PANTHER" id="PTHR43072">
    <property type="entry name" value="N-ACETYLTRANSFERASE"/>
    <property type="match status" value="1"/>
</dbReference>
<dbReference type="Gene3D" id="3.40.630.30">
    <property type="match status" value="1"/>
</dbReference>
<dbReference type="InterPro" id="IPR000182">
    <property type="entry name" value="GNAT_dom"/>
</dbReference>
<organism evidence="2 3">
    <name type="scientific">Candidatus Marsarchaeota G2 archaeon ECH_B_2</name>
    <dbReference type="NCBI Taxonomy" id="1978160"/>
    <lineage>
        <taxon>Archaea</taxon>
        <taxon>Candidatus Marsarchaeota</taxon>
        <taxon>Candidatus Marsarchaeota group 2</taxon>
    </lineage>
</organism>
<sequence length="280" mass="32120">MRLCVAYSESPYIREATRDDEPRILKLVEHTWSWGDYIPSVLDKWLSNDKSKVFVCTKGDELLGMVHLSIEEGGLGWLEGARVAQDHRNKGIATMLANHTVEYASKIGLSKLRLAVAVDNKPSIRHVEKVGFRAFKTFKRVSSHTSMKTHTVSTRRLEENEVSSVLTSKFYDSYGGLYYKSFRWLDLSGETLTRLSLTGRAFWINKTLLVHSSEYYEDNMKVAEIGYTQFDEKFDSSEIVSLFALRLFSKVDFILPDKVELATEGFNEEGQRFIVFERAL</sequence>
<gene>
    <name evidence="2" type="ORF">B9Q06_06585</name>
</gene>
<proteinExistence type="predicted"/>
<name>A0A2R6B8X6_9ARCH</name>
<comment type="caution">
    <text evidence="2">The sequence shown here is derived from an EMBL/GenBank/DDBJ whole genome shotgun (WGS) entry which is preliminary data.</text>
</comment>
<evidence type="ECO:0000313" key="2">
    <source>
        <dbReference type="EMBL" id="PSN95114.1"/>
    </source>
</evidence>
<evidence type="ECO:0000259" key="1">
    <source>
        <dbReference type="PROSITE" id="PS51186"/>
    </source>
</evidence>
<dbReference type="GO" id="GO:0016747">
    <property type="term" value="F:acyltransferase activity, transferring groups other than amino-acyl groups"/>
    <property type="evidence" value="ECO:0007669"/>
    <property type="project" value="InterPro"/>
</dbReference>
<dbReference type="SUPFAM" id="SSF55729">
    <property type="entry name" value="Acyl-CoA N-acyltransferases (Nat)"/>
    <property type="match status" value="1"/>
</dbReference>
<dbReference type="EMBL" id="NEXH01000013">
    <property type="protein sequence ID" value="PSN95114.1"/>
    <property type="molecule type" value="Genomic_DNA"/>
</dbReference>
<dbReference type="PANTHER" id="PTHR43072:SF60">
    <property type="entry name" value="L-2,4-DIAMINOBUTYRIC ACID ACETYLTRANSFERASE"/>
    <property type="match status" value="1"/>
</dbReference>
<dbReference type="Pfam" id="PF00583">
    <property type="entry name" value="Acetyltransf_1"/>
    <property type="match status" value="1"/>
</dbReference>
<dbReference type="InterPro" id="IPR016181">
    <property type="entry name" value="Acyl_CoA_acyltransferase"/>
</dbReference>
<dbReference type="Proteomes" id="UP000241284">
    <property type="component" value="Unassembled WGS sequence"/>
</dbReference>
<accession>A0A2R6B8X6</accession>